<reference evidence="8 9" key="1">
    <citation type="submission" date="2024-03" db="EMBL/GenBank/DDBJ databases">
        <authorList>
            <person name="Gkanogiannis A."/>
            <person name="Becerra Lopez-Lavalle L."/>
        </authorList>
    </citation>
    <scope>NUCLEOTIDE SEQUENCE [LARGE SCALE GENOMIC DNA]</scope>
</reference>
<dbReference type="PANTHER" id="PTHR10332:SF10">
    <property type="entry name" value="EQUILIBRATIVE NUCLEOSIDE TRANSPORTER 4"/>
    <property type="match status" value="1"/>
</dbReference>
<dbReference type="InterPro" id="IPR036259">
    <property type="entry name" value="MFS_trans_sf"/>
</dbReference>
<dbReference type="Proteomes" id="UP001642487">
    <property type="component" value="Chromosome 2"/>
</dbReference>
<feature type="transmembrane region" description="Helical" evidence="7">
    <location>
        <begin position="268"/>
        <end position="287"/>
    </location>
</feature>
<comment type="subcellular location">
    <subcellularLocation>
        <location evidence="1">Membrane</location>
        <topology evidence="1">Multi-pass membrane protein</topology>
    </subcellularLocation>
</comment>
<feature type="transmembrane region" description="Helical" evidence="7">
    <location>
        <begin position="229"/>
        <end position="247"/>
    </location>
</feature>
<dbReference type="EMBL" id="OZ021736">
    <property type="protein sequence ID" value="CAK9315432.1"/>
    <property type="molecule type" value="Genomic_DNA"/>
</dbReference>
<evidence type="ECO:0000256" key="7">
    <source>
        <dbReference type="SAM" id="Phobius"/>
    </source>
</evidence>
<keyword evidence="9" id="KW-1185">Reference proteome</keyword>
<keyword evidence="4 7" id="KW-0812">Transmembrane</keyword>
<feature type="transmembrane region" description="Helical" evidence="7">
    <location>
        <begin position="98"/>
        <end position="116"/>
    </location>
</feature>
<evidence type="ECO:0000256" key="4">
    <source>
        <dbReference type="ARBA" id="ARBA00022692"/>
    </source>
</evidence>
<accession>A0ABP0Y634</accession>
<protein>
    <recommendedName>
        <fullName evidence="10">Equilibrative nucleoside transporter</fullName>
    </recommendedName>
</protein>
<evidence type="ECO:0000256" key="3">
    <source>
        <dbReference type="ARBA" id="ARBA00022448"/>
    </source>
</evidence>
<feature type="transmembrane region" description="Helical" evidence="7">
    <location>
        <begin position="31"/>
        <end position="49"/>
    </location>
</feature>
<evidence type="ECO:0000313" key="8">
    <source>
        <dbReference type="EMBL" id="CAK9315432.1"/>
    </source>
</evidence>
<evidence type="ECO:0000256" key="5">
    <source>
        <dbReference type="ARBA" id="ARBA00022989"/>
    </source>
</evidence>
<feature type="transmembrane region" description="Helical" evidence="7">
    <location>
        <begin position="332"/>
        <end position="352"/>
    </location>
</feature>
<dbReference type="Pfam" id="PF01733">
    <property type="entry name" value="Nucleoside_tran"/>
    <property type="match status" value="1"/>
</dbReference>
<sequence>MDDEYEILLERALTKKLILRNVVSELNGDPIPLLFQFCFVLPYLLYLVWSSNCFTLLRAGLFESPMGLTDGDSESTSLLETKPVAAIPNKVPKDSFHLAYIIYFTLGFGYLLPWNAFVTAIDYFSYLYPDANVDRIFAVVYMGVSFICLVFIVFYSHKSNAHFRINLGLVLFVLTLLVVPVMDVVYIQGRVGLYEGLYVTIGSVVLCGAADAVVQGGVIGSAGELPERYMQAVLAGTAGSGVLVSVLRILTKSMYPQDASGLRESAKLYFAVSIVVMVICIIFYNMVEKLPVVKYYKELKVQAMNMEEEEKGPLTGAVWRSTLWQIVESVKWYGFGIVLIYLVTLSIFPGYITEDVHSSILKDWYSILLITGYNVFDLVGKSLTAVYVIQNPKIVIVGCVMRLGFFPLFFICLHGPPIFRTEIPVTLLTCLMGLTNGYLTSVLMMLAPKVVQLQHAETAGVVMVLFLVAGLAVGSVVSWFWII</sequence>
<organism evidence="8 9">
    <name type="scientific">Citrullus colocynthis</name>
    <name type="common">colocynth</name>
    <dbReference type="NCBI Taxonomy" id="252529"/>
    <lineage>
        <taxon>Eukaryota</taxon>
        <taxon>Viridiplantae</taxon>
        <taxon>Streptophyta</taxon>
        <taxon>Embryophyta</taxon>
        <taxon>Tracheophyta</taxon>
        <taxon>Spermatophyta</taxon>
        <taxon>Magnoliopsida</taxon>
        <taxon>eudicotyledons</taxon>
        <taxon>Gunneridae</taxon>
        <taxon>Pentapetalae</taxon>
        <taxon>rosids</taxon>
        <taxon>fabids</taxon>
        <taxon>Cucurbitales</taxon>
        <taxon>Cucurbitaceae</taxon>
        <taxon>Benincaseae</taxon>
        <taxon>Citrullus</taxon>
    </lineage>
</organism>
<feature type="transmembrane region" description="Helical" evidence="7">
    <location>
        <begin position="136"/>
        <end position="155"/>
    </location>
</feature>
<evidence type="ECO:0008006" key="10">
    <source>
        <dbReference type="Google" id="ProtNLM"/>
    </source>
</evidence>
<feature type="transmembrane region" description="Helical" evidence="7">
    <location>
        <begin position="425"/>
        <end position="447"/>
    </location>
</feature>
<comment type="similarity">
    <text evidence="2">Belongs to the SLC29A/ENT transporter (TC 2.A.57) family.</text>
</comment>
<feature type="transmembrane region" description="Helical" evidence="7">
    <location>
        <begin position="167"/>
        <end position="187"/>
    </location>
</feature>
<gene>
    <name evidence="8" type="ORF">CITCOLO1_LOCUS7228</name>
</gene>
<proteinExistence type="inferred from homology"/>
<dbReference type="PANTHER" id="PTHR10332">
    <property type="entry name" value="EQUILIBRATIVE NUCLEOSIDE TRANSPORTER"/>
    <property type="match status" value="1"/>
</dbReference>
<evidence type="ECO:0000256" key="2">
    <source>
        <dbReference type="ARBA" id="ARBA00007965"/>
    </source>
</evidence>
<keyword evidence="5 7" id="KW-1133">Transmembrane helix</keyword>
<dbReference type="PIRSF" id="PIRSF016379">
    <property type="entry name" value="ENT"/>
    <property type="match status" value="1"/>
</dbReference>
<dbReference type="InterPro" id="IPR002259">
    <property type="entry name" value="Eqnu_transpt"/>
</dbReference>
<keyword evidence="6 7" id="KW-0472">Membrane</keyword>
<evidence type="ECO:0000256" key="1">
    <source>
        <dbReference type="ARBA" id="ARBA00004141"/>
    </source>
</evidence>
<feature type="transmembrane region" description="Helical" evidence="7">
    <location>
        <begin position="394"/>
        <end position="413"/>
    </location>
</feature>
<name>A0ABP0Y634_9ROSI</name>
<keyword evidence="3" id="KW-0813">Transport</keyword>
<feature type="transmembrane region" description="Helical" evidence="7">
    <location>
        <begin position="459"/>
        <end position="482"/>
    </location>
</feature>
<dbReference type="SUPFAM" id="SSF103473">
    <property type="entry name" value="MFS general substrate transporter"/>
    <property type="match status" value="1"/>
</dbReference>
<feature type="transmembrane region" description="Helical" evidence="7">
    <location>
        <begin position="364"/>
        <end position="388"/>
    </location>
</feature>
<evidence type="ECO:0000313" key="9">
    <source>
        <dbReference type="Proteomes" id="UP001642487"/>
    </source>
</evidence>
<evidence type="ECO:0000256" key="6">
    <source>
        <dbReference type="ARBA" id="ARBA00023136"/>
    </source>
</evidence>